<evidence type="ECO:0000256" key="3">
    <source>
        <dbReference type="SAM" id="MobiDB-lite"/>
    </source>
</evidence>
<evidence type="ECO:0000313" key="4">
    <source>
        <dbReference type="EMBL" id="KKN80436.1"/>
    </source>
</evidence>
<reference evidence="4" key="1">
    <citation type="journal article" date="2015" name="Nature">
        <title>Complex archaea that bridge the gap between prokaryotes and eukaryotes.</title>
        <authorList>
            <person name="Spang A."/>
            <person name="Saw J.H."/>
            <person name="Jorgensen S.L."/>
            <person name="Zaremba-Niedzwiedzka K."/>
            <person name="Martijn J."/>
            <person name="Lind A.E."/>
            <person name="van Eijk R."/>
            <person name="Schleper C."/>
            <person name="Guy L."/>
            <person name="Ettema T.J."/>
        </authorList>
    </citation>
    <scope>NUCLEOTIDE SEQUENCE</scope>
</reference>
<accession>A0A0F9W456</accession>
<dbReference type="EMBL" id="LAZR01000231">
    <property type="protein sequence ID" value="KKN80436.1"/>
    <property type="molecule type" value="Genomic_DNA"/>
</dbReference>
<dbReference type="SUPFAM" id="SSF50129">
    <property type="entry name" value="GroES-like"/>
    <property type="match status" value="1"/>
</dbReference>
<gene>
    <name evidence="4" type="ORF">LCGC14_0330290</name>
</gene>
<sequence>MSTERVQEMRPVGKRVLLEKDDAPETSEGGILLPSDSREQPLEARVLAIGDAVTLVSKDDMVIFPSFAGTTFSISNREVIVLDEDDIMLVLREVVDDD</sequence>
<keyword evidence="2" id="KW-0143">Chaperone</keyword>
<evidence type="ECO:0008006" key="5">
    <source>
        <dbReference type="Google" id="ProtNLM"/>
    </source>
</evidence>
<dbReference type="GO" id="GO:0051082">
    <property type="term" value="F:unfolded protein binding"/>
    <property type="evidence" value="ECO:0007669"/>
    <property type="project" value="TreeGrafter"/>
</dbReference>
<dbReference type="PRINTS" id="PR00297">
    <property type="entry name" value="CHAPERONIN10"/>
</dbReference>
<dbReference type="InterPro" id="IPR011032">
    <property type="entry name" value="GroES-like_sf"/>
</dbReference>
<dbReference type="GO" id="GO:0046872">
    <property type="term" value="F:metal ion binding"/>
    <property type="evidence" value="ECO:0007669"/>
    <property type="project" value="TreeGrafter"/>
</dbReference>
<dbReference type="GO" id="GO:0044183">
    <property type="term" value="F:protein folding chaperone"/>
    <property type="evidence" value="ECO:0007669"/>
    <property type="project" value="InterPro"/>
</dbReference>
<evidence type="ECO:0000256" key="1">
    <source>
        <dbReference type="ARBA" id="ARBA00006975"/>
    </source>
</evidence>
<organism evidence="4">
    <name type="scientific">marine sediment metagenome</name>
    <dbReference type="NCBI Taxonomy" id="412755"/>
    <lineage>
        <taxon>unclassified sequences</taxon>
        <taxon>metagenomes</taxon>
        <taxon>ecological metagenomes</taxon>
    </lineage>
</organism>
<dbReference type="PANTHER" id="PTHR10772">
    <property type="entry name" value="10 KDA HEAT SHOCK PROTEIN"/>
    <property type="match status" value="1"/>
</dbReference>
<name>A0A0F9W456_9ZZZZ</name>
<dbReference type="GO" id="GO:0051087">
    <property type="term" value="F:protein-folding chaperone binding"/>
    <property type="evidence" value="ECO:0007669"/>
    <property type="project" value="TreeGrafter"/>
</dbReference>
<dbReference type="InterPro" id="IPR020818">
    <property type="entry name" value="Chaperonin_GroES"/>
</dbReference>
<protein>
    <recommendedName>
        <fullName evidence="5">10 kDa chaperonin</fullName>
    </recommendedName>
</protein>
<proteinExistence type="inferred from homology"/>
<dbReference type="InterPro" id="IPR037124">
    <property type="entry name" value="Chaperonin_GroES_sf"/>
</dbReference>
<dbReference type="Gene3D" id="2.30.33.40">
    <property type="entry name" value="GroES chaperonin"/>
    <property type="match status" value="1"/>
</dbReference>
<comment type="similarity">
    <text evidence="1">Belongs to the GroES chaperonin family.</text>
</comment>
<comment type="caution">
    <text evidence="4">The sequence shown here is derived from an EMBL/GenBank/DDBJ whole genome shotgun (WGS) entry which is preliminary data.</text>
</comment>
<dbReference type="CDD" id="cd00320">
    <property type="entry name" value="cpn10"/>
    <property type="match status" value="1"/>
</dbReference>
<evidence type="ECO:0000256" key="2">
    <source>
        <dbReference type="ARBA" id="ARBA00023186"/>
    </source>
</evidence>
<feature type="region of interest" description="Disordered" evidence="3">
    <location>
        <begin position="1"/>
        <end position="37"/>
    </location>
</feature>
<dbReference type="SMART" id="SM00883">
    <property type="entry name" value="Cpn10"/>
    <property type="match status" value="1"/>
</dbReference>
<dbReference type="PANTHER" id="PTHR10772:SF63">
    <property type="entry name" value="20 KDA CHAPERONIN, CHLOROPLASTIC"/>
    <property type="match status" value="1"/>
</dbReference>
<dbReference type="Pfam" id="PF00166">
    <property type="entry name" value="Cpn10"/>
    <property type="match status" value="1"/>
</dbReference>
<dbReference type="AlphaFoldDB" id="A0A0F9W456"/>
<dbReference type="GO" id="GO:0005524">
    <property type="term" value="F:ATP binding"/>
    <property type="evidence" value="ECO:0007669"/>
    <property type="project" value="InterPro"/>
</dbReference>